<proteinExistence type="predicted"/>
<dbReference type="InterPro" id="IPR023198">
    <property type="entry name" value="PGP-like_dom2"/>
</dbReference>
<dbReference type="EMBL" id="AP026560">
    <property type="protein sequence ID" value="BDP40255.1"/>
    <property type="molecule type" value="Genomic_DNA"/>
</dbReference>
<sequence>MSPTAPPKALIFDFDGTILDTETREFHHWQSLYREHGRELALSDWQRGIGTWDAFDPWAGLPETVLADRERVRLGLHERIVADIAEQDLRPGVRAVLKGAAGAGLRLALATSSDRAWVTRWLEQHRLLDLFEALATRDDVRRVKPDPELYALAASRLGLRPGECLAVEDSLNGATAAVAAGCRVVVVPNDVTRTQPFPPEWPRLEDGYAGGLEKLLRVAGVGPL</sequence>
<name>A0ABM8A9I9_9DEIO</name>
<protein>
    <recommendedName>
        <fullName evidence="3">Hydrolase</fullName>
    </recommendedName>
</protein>
<keyword evidence="2" id="KW-1185">Reference proteome</keyword>
<dbReference type="Proteomes" id="UP001064971">
    <property type="component" value="Chromosome"/>
</dbReference>
<dbReference type="SFLD" id="SFLDG01129">
    <property type="entry name" value="C1.5:_HAD__Beta-PGM__Phosphata"/>
    <property type="match status" value="1"/>
</dbReference>
<gene>
    <name evidence="1" type="ORF">DAETH_02240</name>
</gene>
<dbReference type="PANTHER" id="PTHR43481:SF4">
    <property type="entry name" value="GLYCEROL-1-PHOSPHATE PHOSPHOHYDROLASE 1-RELATED"/>
    <property type="match status" value="1"/>
</dbReference>
<dbReference type="Pfam" id="PF00702">
    <property type="entry name" value="Hydrolase"/>
    <property type="match status" value="1"/>
</dbReference>
<dbReference type="SFLD" id="SFLDS00003">
    <property type="entry name" value="Haloacid_Dehalogenase"/>
    <property type="match status" value="1"/>
</dbReference>
<reference evidence="1" key="1">
    <citation type="submission" date="2022-07" db="EMBL/GenBank/DDBJ databases">
        <title>Complete Genome Sequence of the Radioresistant Bacterium Deinococcus aetherius ST0316, Isolated from the Air Dust collected in Lower Stratosphere above Japan.</title>
        <authorList>
            <person name="Satoh K."/>
            <person name="Hagiwara K."/>
            <person name="Katsumata K."/>
            <person name="Kubo A."/>
            <person name="Yokobori S."/>
            <person name="Yamagishi A."/>
            <person name="Oono Y."/>
            <person name="Narumi I."/>
        </authorList>
    </citation>
    <scope>NUCLEOTIDE SEQUENCE</scope>
    <source>
        <strain evidence="1">ST0316</strain>
    </source>
</reference>
<dbReference type="InterPro" id="IPR051806">
    <property type="entry name" value="HAD-like_SPP"/>
</dbReference>
<dbReference type="Gene3D" id="3.40.50.1000">
    <property type="entry name" value="HAD superfamily/HAD-like"/>
    <property type="match status" value="1"/>
</dbReference>
<dbReference type="InterPro" id="IPR006439">
    <property type="entry name" value="HAD-SF_hydro_IA"/>
</dbReference>
<organism evidence="1 2">
    <name type="scientific">Deinococcus aetherius</name>
    <dbReference type="NCBI Taxonomy" id="200252"/>
    <lineage>
        <taxon>Bacteria</taxon>
        <taxon>Thermotogati</taxon>
        <taxon>Deinococcota</taxon>
        <taxon>Deinococci</taxon>
        <taxon>Deinococcales</taxon>
        <taxon>Deinococcaceae</taxon>
        <taxon>Deinococcus</taxon>
    </lineage>
</organism>
<dbReference type="PANTHER" id="PTHR43481">
    <property type="entry name" value="FRUCTOSE-1-PHOSPHATE PHOSPHATASE"/>
    <property type="match status" value="1"/>
</dbReference>
<dbReference type="InterPro" id="IPR036412">
    <property type="entry name" value="HAD-like_sf"/>
</dbReference>
<dbReference type="SUPFAM" id="SSF56784">
    <property type="entry name" value="HAD-like"/>
    <property type="match status" value="1"/>
</dbReference>
<dbReference type="NCBIfam" id="TIGR01509">
    <property type="entry name" value="HAD-SF-IA-v3"/>
    <property type="match status" value="1"/>
</dbReference>
<evidence type="ECO:0000313" key="1">
    <source>
        <dbReference type="EMBL" id="BDP40255.1"/>
    </source>
</evidence>
<dbReference type="CDD" id="cd16423">
    <property type="entry name" value="HAD_BPGM-like"/>
    <property type="match status" value="1"/>
</dbReference>
<dbReference type="InterPro" id="IPR023214">
    <property type="entry name" value="HAD_sf"/>
</dbReference>
<dbReference type="RefSeq" id="WP_264776127.1">
    <property type="nucleotide sequence ID" value="NZ_AP026560.1"/>
</dbReference>
<evidence type="ECO:0000313" key="2">
    <source>
        <dbReference type="Proteomes" id="UP001064971"/>
    </source>
</evidence>
<dbReference type="PRINTS" id="PR00413">
    <property type="entry name" value="HADHALOGNASE"/>
</dbReference>
<dbReference type="Gene3D" id="1.10.150.240">
    <property type="entry name" value="Putative phosphatase, domain 2"/>
    <property type="match status" value="1"/>
</dbReference>
<evidence type="ECO:0008006" key="3">
    <source>
        <dbReference type="Google" id="ProtNLM"/>
    </source>
</evidence>
<accession>A0ABM8A9I9</accession>